<feature type="signal peptide" evidence="2">
    <location>
        <begin position="1"/>
        <end position="25"/>
    </location>
</feature>
<organism evidence="3 4">
    <name type="scientific">Panagrellus redivivus</name>
    <name type="common">Microworm</name>
    <dbReference type="NCBI Taxonomy" id="6233"/>
    <lineage>
        <taxon>Eukaryota</taxon>
        <taxon>Metazoa</taxon>
        <taxon>Ecdysozoa</taxon>
        <taxon>Nematoda</taxon>
        <taxon>Chromadorea</taxon>
        <taxon>Rhabditida</taxon>
        <taxon>Tylenchina</taxon>
        <taxon>Panagrolaimomorpha</taxon>
        <taxon>Panagrolaimoidea</taxon>
        <taxon>Panagrolaimidae</taxon>
        <taxon>Panagrellus</taxon>
    </lineage>
</organism>
<sequence length="141" mass="16123">MLLTVCFHLWTVLRFFGSFETSLNAGECDVDNLSKLNGLKMIETLAINGYFQTFTLKMDLKRIPSTPSEMKSTKALQSPLFTPKDFRTAAAHEGSLRCVGFSKPKSEVNFMMYDQIRLHHFRSSTNHETKQPKKRKGSLIE</sequence>
<accession>A0A7E4VR39</accession>
<evidence type="ECO:0000313" key="3">
    <source>
        <dbReference type="Proteomes" id="UP000492821"/>
    </source>
</evidence>
<protein>
    <submittedName>
        <fullName evidence="4">Secreted protein</fullName>
    </submittedName>
</protein>
<dbReference type="AlphaFoldDB" id="A0A7E4VR39"/>
<keyword evidence="2" id="KW-0732">Signal</keyword>
<feature type="compositionally biased region" description="Basic residues" evidence="1">
    <location>
        <begin position="132"/>
        <end position="141"/>
    </location>
</feature>
<evidence type="ECO:0000256" key="2">
    <source>
        <dbReference type="SAM" id="SignalP"/>
    </source>
</evidence>
<reference evidence="3" key="1">
    <citation type="journal article" date="2013" name="Genetics">
        <title>The draft genome and transcriptome of Panagrellus redivivus are shaped by the harsh demands of a free-living lifestyle.</title>
        <authorList>
            <person name="Srinivasan J."/>
            <person name="Dillman A.R."/>
            <person name="Macchietto M.G."/>
            <person name="Heikkinen L."/>
            <person name="Lakso M."/>
            <person name="Fracchia K.M."/>
            <person name="Antoshechkin I."/>
            <person name="Mortazavi A."/>
            <person name="Wong G."/>
            <person name="Sternberg P.W."/>
        </authorList>
    </citation>
    <scope>NUCLEOTIDE SEQUENCE [LARGE SCALE GENOMIC DNA]</scope>
    <source>
        <strain evidence="3">MT8872</strain>
    </source>
</reference>
<proteinExistence type="predicted"/>
<dbReference type="Proteomes" id="UP000492821">
    <property type="component" value="Unassembled WGS sequence"/>
</dbReference>
<evidence type="ECO:0000313" key="4">
    <source>
        <dbReference type="WBParaSite" id="Pan_g23617.t1"/>
    </source>
</evidence>
<reference evidence="4" key="2">
    <citation type="submission" date="2020-10" db="UniProtKB">
        <authorList>
            <consortium name="WormBaseParasite"/>
        </authorList>
    </citation>
    <scope>IDENTIFICATION</scope>
</reference>
<feature type="chain" id="PRO_5028843425" evidence="2">
    <location>
        <begin position="26"/>
        <end position="141"/>
    </location>
</feature>
<feature type="region of interest" description="Disordered" evidence="1">
    <location>
        <begin position="122"/>
        <end position="141"/>
    </location>
</feature>
<evidence type="ECO:0000256" key="1">
    <source>
        <dbReference type="SAM" id="MobiDB-lite"/>
    </source>
</evidence>
<keyword evidence="3" id="KW-1185">Reference proteome</keyword>
<name>A0A7E4VR39_PANRE</name>
<dbReference type="WBParaSite" id="Pan_g23617.t1">
    <property type="protein sequence ID" value="Pan_g23617.t1"/>
    <property type="gene ID" value="Pan_g23617"/>
</dbReference>